<evidence type="ECO:0000313" key="1">
    <source>
        <dbReference type="EMBL" id="KKM03367.1"/>
    </source>
</evidence>
<gene>
    <name evidence="1" type="ORF">LCGC14_1775150</name>
</gene>
<organism evidence="1">
    <name type="scientific">marine sediment metagenome</name>
    <dbReference type="NCBI Taxonomy" id="412755"/>
    <lineage>
        <taxon>unclassified sequences</taxon>
        <taxon>metagenomes</taxon>
        <taxon>ecological metagenomes</taxon>
    </lineage>
</organism>
<dbReference type="AlphaFoldDB" id="A0A0F9HJL8"/>
<comment type="caution">
    <text evidence="1">The sequence shown here is derived from an EMBL/GenBank/DDBJ whole genome shotgun (WGS) entry which is preliminary data.</text>
</comment>
<reference evidence="1" key="1">
    <citation type="journal article" date="2015" name="Nature">
        <title>Complex archaea that bridge the gap between prokaryotes and eukaryotes.</title>
        <authorList>
            <person name="Spang A."/>
            <person name="Saw J.H."/>
            <person name="Jorgensen S.L."/>
            <person name="Zaremba-Niedzwiedzka K."/>
            <person name="Martijn J."/>
            <person name="Lind A.E."/>
            <person name="van Eijk R."/>
            <person name="Schleper C."/>
            <person name="Guy L."/>
            <person name="Ettema T.J."/>
        </authorList>
    </citation>
    <scope>NUCLEOTIDE SEQUENCE</scope>
</reference>
<dbReference type="EMBL" id="LAZR01016699">
    <property type="protein sequence ID" value="KKM03367.1"/>
    <property type="molecule type" value="Genomic_DNA"/>
</dbReference>
<proteinExistence type="predicted"/>
<accession>A0A0F9HJL8</accession>
<protein>
    <submittedName>
        <fullName evidence="1">Uncharacterized protein</fullName>
    </submittedName>
</protein>
<name>A0A0F9HJL8_9ZZZZ</name>
<sequence>MKAIVLSCDHYHEITNHMILTYQSIWPSNPLTFRVPWNDEYPQFLKDNYGNKVELIHSSAEFKKTISALTDDLDDNEWIYWCIDDNYMISINEDEANTTHNFVQSVDDDHSILAITFFKGNYSIHSVSTVAEDSIMYKGLIFDKREKIVQQWQHQFWRVKVLKRMFDCLREPGLHKAKELHYMQKIKSVTSPFWNMVSEGKWYILDHNIAVFGESTSRGVNMTKNCAQSFERYGLKIPDNFRVSERVTIRE</sequence>